<feature type="compositionally biased region" description="Low complexity" evidence="1">
    <location>
        <begin position="533"/>
        <end position="571"/>
    </location>
</feature>
<proteinExistence type="predicted"/>
<feature type="region of interest" description="Disordered" evidence="1">
    <location>
        <begin position="179"/>
        <end position="218"/>
    </location>
</feature>
<feature type="region of interest" description="Disordered" evidence="1">
    <location>
        <begin position="356"/>
        <end position="400"/>
    </location>
</feature>
<evidence type="ECO:0000256" key="1">
    <source>
        <dbReference type="SAM" id="MobiDB-lite"/>
    </source>
</evidence>
<keyword evidence="3" id="KW-1185">Reference proteome</keyword>
<dbReference type="InterPro" id="IPR050433">
    <property type="entry name" value="Myc_transcription_factors"/>
</dbReference>
<name>A0A182S9K6_9DIPT</name>
<evidence type="ECO:0000313" key="2">
    <source>
        <dbReference type="EnsemblMetazoa" id="AMAM002405-PA"/>
    </source>
</evidence>
<reference evidence="3" key="1">
    <citation type="submission" date="2013-09" db="EMBL/GenBank/DDBJ databases">
        <title>The Genome Sequence of Anopheles maculatus species B.</title>
        <authorList>
            <consortium name="The Broad Institute Genomics Platform"/>
            <person name="Neafsey D.E."/>
            <person name="Besansky N."/>
            <person name="Howell P."/>
            <person name="Walton C."/>
            <person name="Young S.K."/>
            <person name="Zeng Q."/>
            <person name="Gargeya S."/>
            <person name="Fitzgerald M."/>
            <person name="Haas B."/>
            <person name="Abouelleil A."/>
            <person name="Allen A.W."/>
            <person name="Alvarado L."/>
            <person name="Arachchi H.M."/>
            <person name="Berlin A.M."/>
            <person name="Chapman S.B."/>
            <person name="Gainer-Dewar J."/>
            <person name="Goldberg J."/>
            <person name="Griggs A."/>
            <person name="Gujja S."/>
            <person name="Hansen M."/>
            <person name="Howarth C."/>
            <person name="Imamovic A."/>
            <person name="Ireland A."/>
            <person name="Larimer J."/>
            <person name="McCowan C."/>
            <person name="Murphy C."/>
            <person name="Pearson M."/>
            <person name="Poon T.W."/>
            <person name="Priest M."/>
            <person name="Roberts A."/>
            <person name="Saif S."/>
            <person name="Shea T."/>
            <person name="Sisk P."/>
            <person name="Sykes S."/>
            <person name="Wortman J."/>
            <person name="Nusbaum C."/>
            <person name="Birren B."/>
        </authorList>
    </citation>
    <scope>NUCLEOTIDE SEQUENCE [LARGE SCALE GENOMIC DNA]</scope>
    <source>
        <strain evidence="3">maculatus3</strain>
    </source>
</reference>
<dbReference type="VEuPathDB" id="VectorBase:AMAM002405"/>
<feature type="region of interest" description="Disordered" evidence="1">
    <location>
        <begin position="522"/>
        <end position="573"/>
    </location>
</feature>
<feature type="region of interest" description="Disordered" evidence="1">
    <location>
        <begin position="264"/>
        <end position="293"/>
    </location>
</feature>
<dbReference type="PANTHER" id="PTHR45851">
    <property type="entry name" value="MYC PROTO-ONCOGENE"/>
    <property type="match status" value="1"/>
</dbReference>
<dbReference type="Proteomes" id="UP000075901">
    <property type="component" value="Unassembled WGS sequence"/>
</dbReference>
<feature type="region of interest" description="Disordered" evidence="1">
    <location>
        <begin position="50"/>
        <end position="70"/>
    </location>
</feature>
<accession>A0A182S9K6</accession>
<feature type="compositionally biased region" description="Gly residues" evidence="1">
    <location>
        <begin position="51"/>
        <end position="69"/>
    </location>
</feature>
<organism evidence="2 3">
    <name type="scientific">Anopheles maculatus</name>
    <dbReference type="NCBI Taxonomy" id="74869"/>
    <lineage>
        <taxon>Eukaryota</taxon>
        <taxon>Metazoa</taxon>
        <taxon>Ecdysozoa</taxon>
        <taxon>Arthropoda</taxon>
        <taxon>Hexapoda</taxon>
        <taxon>Insecta</taxon>
        <taxon>Pterygota</taxon>
        <taxon>Neoptera</taxon>
        <taxon>Endopterygota</taxon>
        <taxon>Diptera</taxon>
        <taxon>Nematocera</taxon>
        <taxon>Culicoidea</taxon>
        <taxon>Culicidae</taxon>
        <taxon>Anophelinae</taxon>
        <taxon>Anopheles</taxon>
        <taxon>Anopheles maculatus group</taxon>
    </lineage>
</organism>
<protein>
    <submittedName>
        <fullName evidence="2">Uncharacterized protein</fullName>
    </submittedName>
</protein>
<evidence type="ECO:0000313" key="3">
    <source>
        <dbReference type="Proteomes" id="UP000075901"/>
    </source>
</evidence>
<dbReference type="EnsemblMetazoa" id="AMAM002405-RA">
    <property type="protein sequence ID" value="AMAM002405-PA"/>
    <property type="gene ID" value="AMAM002405"/>
</dbReference>
<sequence>MASNQQHWELIKMQPIDDTDTAEFSLLELENKNELDHLIVFGMNGGDSTVSGGGKSADGGEVTGSGDGVGSNALGGASSITMSFSVGGSSSSHPNVNHLSAAASSNPYDTLMLPDQKPQIRHDCMWAGVCADQSHPEKHSGGCGGCARQNLLQHQQQQSPLGSSTGSLVLVPSKDIPKVAPCGEQSAETGATAKSRLPGSVLASRASPSNAPPCPSVTTKSMISPASLLTPFKAAQSAVRIPAGSSLLIKRQQQLSTAMLAQNCRQLPPSPPASSSSEGGASEGGSEAGDQNLPIVRVPHLPRGSFLAAREQEARSIAAQNHARPDTPLSLDDDPLEFKHNLDLVATCTIGSNQQSLVSTPSTLSPGSSSSSSSPSSNSSSSSTTASSSTSASSTAPSTVSGASGAFYGRLGGSCSCGGISSSNNVSSSIGHTTQCYFNYLQDMSSVDDMRIKQLREQLLLLDDPYAVVPNHHHYHQFYHQHAHHHHLRPDSPDCQLEQLLIDLREIEGSSCLLDDQHTATSASHSVGTRDGSALASTASSLHHQQHHQQQQQQQRAQQHQQQQRSSLSLAPCGGELSGGAHATCNKECYWSSLELPHHLASPASERRR</sequence>
<reference evidence="2" key="2">
    <citation type="submission" date="2020-05" db="UniProtKB">
        <authorList>
            <consortium name="EnsemblMetazoa"/>
        </authorList>
    </citation>
    <scope>IDENTIFICATION</scope>
    <source>
        <strain evidence="2">maculatus3</strain>
    </source>
</reference>
<dbReference type="AlphaFoldDB" id="A0A182S9K6"/>
<feature type="region of interest" description="Disordered" evidence="1">
    <location>
        <begin position="311"/>
        <end position="334"/>
    </location>
</feature>